<evidence type="ECO:0000313" key="16">
    <source>
        <dbReference type="EMBL" id="KAH6832076.1"/>
    </source>
</evidence>
<evidence type="ECO:0000256" key="2">
    <source>
        <dbReference type="ARBA" id="ARBA00011073"/>
    </source>
</evidence>
<evidence type="ECO:0000256" key="1">
    <source>
        <dbReference type="ARBA" id="ARBA00004613"/>
    </source>
</evidence>
<feature type="domain" description="Inhibitor I9" evidence="14">
    <location>
        <begin position="114"/>
        <end position="200"/>
    </location>
</feature>
<evidence type="ECO:0000256" key="11">
    <source>
        <dbReference type="SAM" id="Phobius"/>
    </source>
</evidence>
<sequence length="913" mass="97974">MFLNTHKKQESIPRSFGLDGTNEEDCENEYGGQIPGRPLANREEDLKDHLIGKFYELSWDDTAPEMQLPKKLGTVSYLTETTDSIMAYDIFFVILLCVANMHTLVKSVDTNSETYIVHVELPPTTSTLSSSMDDLQAFYQSFLSPTLSTTSTLSDEPQITYSYHNVFHGFAAQLTPEQVKAMEKKPGFISARPQKTLSLHTTHSPNFLGLNQNTAGLWRDTNYGRGVIIGVLDSGITPDHPSFNDEGMPPPPPKWKGRCDFITTACNNKLIGARYFKTGDGTPYDENGHGTHTASTAAGNFVRGANVFGNANGTAAGIAPLAHIAVYKVCNVRCSESDILAAMDAAIDDGVDVISLSLGGPALNFYDENVAVGAFSAAERGIFVSAAAGNDGPDLSTLGNGAPWILTVGASTVDRKIRATAVLGNNEELNGESTFQPPNFPPTLLPLVYPRFSSASCAPASLSSVDVQGKIVVCEVDRLTGTIEKGKAVRNAGGTAMILINQQRDGDTTDSNSHVLPATHLSYSDGLKIKAYLNSTTSPTAGISFKGTIIGDQNSPALASFSSRGPNMASPGILKPDVVGPGHNILAAWYVSVENNNATNSNFNIISGTSMSCPHLSGVAALLKNAHPDWSPAAIKSAIMTTADQINLAGNRIEDLATQQVANVLGIGSGHVNVLKAADPGLVYDILPQDYLPYLCGLNYTDQQVGIIAKRVIRCSEISSISESELNYPSFSVFLGNTSETYNRTATNVGEANAVYTVRISAMPLVEVKVEPTTLQFSGLNQKLTYQTTFSRRANATTTSRVIVQGFLTWTSAKPPVEEASCSYVADSEETEEFVPETEEASIKVVENFVLDTEDQVVIATEIKAQGGDWKAEVANSMLQILLPRYFELVRSNPDVVLVIFVGFAAYVIFVGG</sequence>
<keyword evidence="7" id="KW-0325">Glycoprotein</keyword>
<evidence type="ECO:0000256" key="4">
    <source>
        <dbReference type="ARBA" id="ARBA00022729"/>
    </source>
</evidence>
<name>A0AAD4PAB4_PERFH</name>
<dbReference type="GO" id="GO:0005576">
    <property type="term" value="C:extracellular region"/>
    <property type="evidence" value="ECO:0007669"/>
    <property type="project" value="UniProtKB-SubCell"/>
</dbReference>
<evidence type="ECO:0000256" key="6">
    <source>
        <dbReference type="ARBA" id="ARBA00022825"/>
    </source>
</evidence>
<dbReference type="InterPro" id="IPR041469">
    <property type="entry name" value="Subtilisin-like_FN3"/>
</dbReference>
<feature type="domain" description="PA" evidence="13">
    <location>
        <begin position="445"/>
        <end position="529"/>
    </location>
</feature>
<feature type="active site" description="Charge relay system" evidence="8 9">
    <location>
        <position position="289"/>
    </location>
</feature>
<dbReference type="GO" id="GO:0004252">
    <property type="term" value="F:serine-type endopeptidase activity"/>
    <property type="evidence" value="ECO:0007669"/>
    <property type="project" value="UniProtKB-UniRule"/>
</dbReference>
<reference evidence="16 17" key="1">
    <citation type="journal article" date="2021" name="Nat. Commun.">
        <title>Incipient diploidization of the medicinal plant Perilla within 10,000 years.</title>
        <authorList>
            <person name="Zhang Y."/>
            <person name="Shen Q."/>
            <person name="Leng L."/>
            <person name="Zhang D."/>
            <person name="Chen S."/>
            <person name="Shi Y."/>
            <person name="Ning Z."/>
            <person name="Chen S."/>
        </authorList>
    </citation>
    <scope>NUCLEOTIDE SEQUENCE [LARGE SCALE GENOMIC DNA]</scope>
    <source>
        <strain evidence="17">cv. PC099</strain>
    </source>
</reference>
<dbReference type="GO" id="GO:0006508">
    <property type="term" value="P:proteolysis"/>
    <property type="evidence" value="ECO:0007669"/>
    <property type="project" value="UniProtKB-KW"/>
</dbReference>
<accession>A0AAD4PAB4</accession>
<dbReference type="InterPro" id="IPR023827">
    <property type="entry name" value="Peptidase_S8_Asp-AS"/>
</dbReference>
<dbReference type="Pfam" id="PF02225">
    <property type="entry name" value="PA"/>
    <property type="match status" value="1"/>
</dbReference>
<dbReference type="InterPro" id="IPR015500">
    <property type="entry name" value="Peptidase_S8_subtilisin-rel"/>
</dbReference>
<evidence type="ECO:0000256" key="7">
    <source>
        <dbReference type="ARBA" id="ARBA00023180"/>
    </source>
</evidence>
<dbReference type="InterPro" id="IPR037045">
    <property type="entry name" value="S8pro/Inhibitor_I9_sf"/>
</dbReference>
<dbReference type="InterPro" id="IPR010259">
    <property type="entry name" value="S8pro/Inhibitor_I9"/>
</dbReference>
<dbReference type="Gene3D" id="3.40.50.200">
    <property type="entry name" value="Peptidase S8/S53 domain"/>
    <property type="match status" value="1"/>
</dbReference>
<dbReference type="Proteomes" id="UP001190926">
    <property type="component" value="Unassembled WGS sequence"/>
</dbReference>
<keyword evidence="4" id="KW-0732">Signal</keyword>
<gene>
    <name evidence="16" type="ORF">C2S53_016338</name>
</gene>
<evidence type="ECO:0000259" key="15">
    <source>
        <dbReference type="Pfam" id="PF17766"/>
    </source>
</evidence>
<dbReference type="Pfam" id="PF05922">
    <property type="entry name" value="Inhibitor_I9"/>
    <property type="match status" value="1"/>
</dbReference>
<evidence type="ECO:0000259" key="12">
    <source>
        <dbReference type="Pfam" id="PF00082"/>
    </source>
</evidence>
<dbReference type="FunFam" id="3.40.50.200:FF:000006">
    <property type="entry name" value="Subtilisin-like protease SBT1.5"/>
    <property type="match status" value="1"/>
</dbReference>
<keyword evidence="11" id="KW-1133">Transmembrane helix</keyword>
<keyword evidence="11" id="KW-0812">Transmembrane</keyword>
<dbReference type="PRINTS" id="PR00723">
    <property type="entry name" value="SUBTILISIN"/>
</dbReference>
<dbReference type="PANTHER" id="PTHR10795">
    <property type="entry name" value="PROPROTEIN CONVERTASE SUBTILISIN/KEXIN"/>
    <property type="match status" value="1"/>
</dbReference>
<feature type="domain" description="Peptidase S8/S53" evidence="12">
    <location>
        <begin position="224"/>
        <end position="668"/>
    </location>
</feature>
<dbReference type="InterPro" id="IPR045051">
    <property type="entry name" value="SBT"/>
</dbReference>
<keyword evidence="17" id="KW-1185">Reference proteome</keyword>
<dbReference type="Gene3D" id="3.30.70.80">
    <property type="entry name" value="Peptidase S8 propeptide/proteinase inhibitor I9"/>
    <property type="match status" value="1"/>
</dbReference>
<feature type="active site" description="Charge relay system" evidence="8 9">
    <location>
        <position position="610"/>
    </location>
</feature>
<feature type="transmembrane region" description="Helical" evidence="11">
    <location>
        <begin position="896"/>
        <end position="912"/>
    </location>
</feature>
<dbReference type="Pfam" id="PF00082">
    <property type="entry name" value="Peptidase_S8"/>
    <property type="match status" value="1"/>
</dbReference>
<dbReference type="AlphaFoldDB" id="A0AAD4PAB4"/>
<dbReference type="PROSITE" id="PS51892">
    <property type="entry name" value="SUBTILASE"/>
    <property type="match status" value="1"/>
</dbReference>
<proteinExistence type="inferred from homology"/>
<dbReference type="InterPro" id="IPR036852">
    <property type="entry name" value="Peptidase_S8/S53_dom_sf"/>
</dbReference>
<dbReference type="Gene3D" id="2.60.40.2310">
    <property type="match status" value="1"/>
</dbReference>
<evidence type="ECO:0000256" key="9">
    <source>
        <dbReference type="PROSITE-ProRule" id="PRU01240"/>
    </source>
</evidence>
<feature type="region of interest" description="Disordered" evidence="10">
    <location>
        <begin position="1"/>
        <end position="39"/>
    </location>
</feature>
<comment type="similarity">
    <text evidence="2 9">Belongs to the peptidase S8 family.</text>
</comment>
<evidence type="ECO:0000259" key="13">
    <source>
        <dbReference type="Pfam" id="PF02225"/>
    </source>
</evidence>
<dbReference type="Pfam" id="PF17766">
    <property type="entry name" value="fn3_6"/>
    <property type="match status" value="1"/>
</dbReference>
<evidence type="ECO:0000256" key="5">
    <source>
        <dbReference type="ARBA" id="ARBA00022801"/>
    </source>
</evidence>
<keyword evidence="11" id="KW-0472">Membrane</keyword>
<dbReference type="Gene3D" id="3.50.30.30">
    <property type="match status" value="1"/>
</dbReference>
<dbReference type="InterPro" id="IPR000209">
    <property type="entry name" value="Peptidase_S8/S53_dom"/>
</dbReference>
<dbReference type="PROSITE" id="PS00136">
    <property type="entry name" value="SUBTILASE_ASP"/>
    <property type="match status" value="1"/>
</dbReference>
<dbReference type="EMBL" id="SDAM02000078">
    <property type="protein sequence ID" value="KAH6832076.1"/>
    <property type="molecule type" value="Genomic_DNA"/>
</dbReference>
<comment type="subcellular location">
    <subcellularLocation>
        <location evidence="1">Secreted</location>
    </subcellularLocation>
</comment>
<dbReference type="InterPro" id="IPR034197">
    <property type="entry name" value="Peptidases_S8_3"/>
</dbReference>
<organism evidence="16 17">
    <name type="scientific">Perilla frutescens var. hirtella</name>
    <name type="common">Perilla citriodora</name>
    <name type="synonym">Perilla setoyensis</name>
    <dbReference type="NCBI Taxonomy" id="608512"/>
    <lineage>
        <taxon>Eukaryota</taxon>
        <taxon>Viridiplantae</taxon>
        <taxon>Streptophyta</taxon>
        <taxon>Embryophyta</taxon>
        <taxon>Tracheophyta</taxon>
        <taxon>Spermatophyta</taxon>
        <taxon>Magnoliopsida</taxon>
        <taxon>eudicotyledons</taxon>
        <taxon>Gunneridae</taxon>
        <taxon>Pentapetalae</taxon>
        <taxon>asterids</taxon>
        <taxon>lamiids</taxon>
        <taxon>Lamiales</taxon>
        <taxon>Lamiaceae</taxon>
        <taxon>Nepetoideae</taxon>
        <taxon>Elsholtzieae</taxon>
        <taxon>Perilla</taxon>
    </lineage>
</organism>
<dbReference type="CDD" id="cd02120">
    <property type="entry name" value="PA_subtilisin_like"/>
    <property type="match status" value="1"/>
</dbReference>
<keyword evidence="5 9" id="KW-0378">Hydrolase</keyword>
<dbReference type="SUPFAM" id="SSF52743">
    <property type="entry name" value="Subtilisin-like"/>
    <property type="match status" value="1"/>
</dbReference>
<keyword evidence="6 9" id="KW-0720">Serine protease</keyword>
<evidence type="ECO:0000256" key="8">
    <source>
        <dbReference type="PIRSR" id="PIRSR615500-1"/>
    </source>
</evidence>
<evidence type="ECO:0000256" key="10">
    <source>
        <dbReference type="SAM" id="MobiDB-lite"/>
    </source>
</evidence>
<protein>
    <submittedName>
        <fullName evidence="16">Uncharacterized protein</fullName>
    </submittedName>
</protein>
<dbReference type="FunFam" id="3.50.30.30:FF:000005">
    <property type="entry name" value="subtilisin-like protease SBT1.5"/>
    <property type="match status" value="1"/>
</dbReference>
<comment type="caution">
    <text evidence="16">The sequence shown here is derived from an EMBL/GenBank/DDBJ whole genome shotgun (WGS) entry which is preliminary data.</text>
</comment>
<evidence type="ECO:0000256" key="3">
    <source>
        <dbReference type="ARBA" id="ARBA00022670"/>
    </source>
</evidence>
<evidence type="ECO:0000313" key="17">
    <source>
        <dbReference type="Proteomes" id="UP001190926"/>
    </source>
</evidence>
<feature type="domain" description="Subtilisin-like protease fibronectin type-III" evidence="15">
    <location>
        <begin position="725"/>
        <end position="817"/>
    </location>
</feature>
<keyword evidence="3 9" id="KW-0645">Protease</keyword>
<evidence type="ECO:0000259" key="14">
    <source>
        <dbReference type="Pfam" id="PF05922"/>
    </source>
</evidence>
<dbReference type="InterPro" id="IPR003137">
    <property type="entry name" value="PA_domain"/>
</dbReference>
<dbReference type="CDD" id="cd04852">
    <property type="entry name" value="Peptidases_S8_3"/>
    <property type="match status" value="1"/>
</dbReference>
<feature type="active site" description="Charge relay system" evidence="8 9">
    <location>
        <position position="233"/>
    </location>
</feature>